<evidence type="ECO:0000256" key="5">
    <source>
        <dbReference type="ARBA" id="ARBA00022989"/>
    </source>
</evidence>
<dbReference type="AlphaFoldDB" id="A0A7R9GJS7"/>
<evidence type="ECO:0000256" key="2">
    <source>
        <dbReference type="ARBA" id="ARBA00022676"/>
    </source>
</evidence>
<dbReference type="EMBL" id="OA888023">
    <property type="protein sequence ID" value="CAD7283737.1"/>
    <property type="molecule type" value="Genomic_DNA"/>
</dbReference>
<evidence type="ECO:0000313" key="10">
    <source>
        <dbReference type="Proteomes" id="UP000678499"/>
    </source>
</evidence>
<gene>
    <name evidence="9" type="ORF">NMOB1V02_LOCUS11349</name>
</gene>
<keyword evidence="10" id="KW-1185">Reference proteome</keyword>
<evidence type="ECO:0000313" key="9">
    <source>
        <dbReference type="EMBL" id="CAD7283737.1"/>
    </source>
</evidence>
<evidence type="ECO:0000259" key="8">
    <source>
        <dbReference type="Pfam" id="PF04577"/>
    </source>
</evidence>
<evidence type="ECO:0000256" key="3">
    <source>
        <dbReference type="ARBA" id="ARBA00022679"/>
    </source>
</evidence>
<name>A0A7R9GJS7_9CRUS</name>
<comment type="subcellular location">
    <subcellularLocation>
        <location evidence="1">Membrane</location>
        <topology evidence="1">Single-pass membrane protein</topology>
    </subcellularLocation>
</comment>
<keyword evidence="3" id="KW-0808">Transferase</keyword>
<feature type="domain" description="Glycosyltransferase 61 catalytic" evidence="8">
    <location>
        <begin position="202"/>
        <end position="380"/>
    </location>
</feature>
<evidence type="ECO:0000256" key="1">
    <source>
        <dbReference type="ARBA" id="ARBA00004167"/>
    </source>
</evidence>
<keyword evidence="5" id="KW-1133">Transmembrane helix</keyword>
<evidence type="ECO:0000256" key="7">
    <source>
        <dbReference type="ARBA" id="ARBA00023180"/>
    </source>
</evidence>
<keyword evidence="6" id="KW-0472">Membrane</keyword>
<dbReference type="InterPro" id="IPR007657">
    <property type="entry name" value="Glycosyltransferase_61"/>
</dbReference>
<reference evidence="9" key="1">
    <citation type="submission" date="2020-11" db="EMBL/GenBank/DDBJ databases">
        <authorList>
            <person name="Tran Van P."/>
        </authorList>
    </citation>
    <scope>NUCLEOTIDE SEQUENCE</scope>
</reference>
<evidence type="ECO:0000256" key="4">
    <source>
        <dbReference type="ARBA" id="ARBA00022692"/>
    </source>
</evidence>
<dbReference type="EMBL" id="CAJPEX010005986">
    <property type="protein sequence ID" value="CAG0923889.1"/>
    <property type="molecule type" value="Genomic_DNA"/>
</dbReference>
<dbReference type="Proteomes" id="UP000678499">
    <property type="component" value="Unassembled WGS sequence"/>
</dbReference>
<dbReference type="InterPro" id="IPR049625">
    <property type="entry name" value="Glyco_transf_61_cat"/>
</dbReference>
<dbReference type="GO" id="GO:0097363">
    <property type="term" value="F:protein O-acetylglucosaminyltransferase activity"/>
    <property type="evidence" value="ECO:0007669"/>
    <property type="project" value="TreeGrafter"/>
</dbReference>
<dbReference type="PANTHER" id="PTHR20961:SF38">
    <property type="entry name" value="PROTEIN O-LINKED-MANNOSE BETA-1,4-N-ACETYLGLUCOSAMINYLTRANSFERASE 2"/>
    <property type="match status" value="1"/>
</dbReference>
<keyword evidence="7" id="KW-0325">Glycoprotein</keyword>
<dbReference type="GO" id="GO:0035269">
    <property type="term" value="P:protein O-linked glycosylation via mannose"/>
    <property type="evidence" value="ECO:0007669"/>
    <property type="project" value="TreeGrafter"/>
</dbReference>
<dbReference type="GO" id="GO:0016020">
    <property type="term" value="C:membrane"/>
    <property type="evidence" value="ECO:0007669"/>
    <property type="project" value="UniProtKB-SubCell"/>
</dbReference>
<accession>A0A7R9GJS7</accession>
<dbReference type="PANTHER" id="PTHR20961">
    <property type="entry name" value="GLYCOSYLTRANSFERASE"/>
    <property type="match status" value="1"/>
</dbReference>
<dbReference type="OrthoDB" id="529273at2759"/>
<keyword evidence="4" id="KW-0812">Transmembrane</keyword>
<sequence>MKPLSIPRPTLYNGLIPACAAALFFYVFTADKAVVQTPSVIISTTNASIIQHDLSTRVYCRGDSFVTRRCTIFNLCVSPQRDTFIFLTSPQSQIVGVPREEVARSDRLLDASSIADHNMMHLVYTTLPLEMASQLKMRFINESVFIMNPFLPSNMAHTLLDDLIPLFFTYDELCFGDIYACIEKYRLVLLRAHANYAQHPHSPLYAAFSRRSIWNLAHDEFDDGDYVCFSRAEVGLRKDVKYYDFASAAAEYEQPMDSSLEPEDTERFVKFIEKRLCELAPGSEVCTQATCAVDPNAAKVLVLNRQKTRRILNLDELVNLLEDMYADDGNAGRKTVELVSLETHSLIDLICKTKTAKMIIGVHGALMKLAFFLKPGTAVVELFPYALNPDNYQIFRTICEKLKVRVRYWSWANTNRNHTIYNADFPHPGVITHLSHQDQLHIQEMTQVPRLDCCNDKRFHYWLHRDSIVDTETLAPILISALDWTRDNEEQQQRAPQSTVVVPAPEQLRIDFDGSSERIIVTWKPPQNFAVYQQKFAYLVNFLDNVTGVLKTFVVGVPRVDVPYDNKPLNNTMGEQSLLISVEVVPSNGLMAVGRKAYLAVII</sequence>
<evidence type="ECO:0000256" key="6">
    <source>
        <dbReference type="ARBA" id="ARBA00023136"/>
    </source>
</evidence>
<dbReference type="GO" id="GO:0005783">
    <property type="term" value="C:endoplasmic reticulum"/>
    <property type="evidence" value="ECO:0007669"/>
    <property type="project" value="TreeGrafter"/>
</dbReference>
<keyword evidence="2" id="KW-0328">Glycosyltransferase</keyword>
<organism evidence="9">
    <name type="scientific">Notodromas monacha</name>
    <dbReference type="NCBI Taxonomy" id="399045"/>
    <lineage>
        <taxon>Eukaryota</taxon>
        <taxon>Metazoa</taxon>
        <taxon>Ecdysozoa</taxon>
        <taxon>Arthropoda</taxon>
        <taxon>Crustacea</taxon>
        <taxon>Oligostraca</taxon>
        <taxon>Ostracoda</taxon>
        <taxon>Podocopa</taxon>
        <taxon>Podocopida</taxon>
        <taxon>Cypridocopina</taxon>
        <taxon>Cypridoidea</taxon>
        <taxon>Cyprididae</taxon>
        <taxon>Notodromas</taxon>
    </lineage>
</organism>
<dbReference type="Pfam" id="PF04577">
    <property type="entry name" value="Glyco_transf_61"/>
    <property type="match status" value="1"/>
</dbReference>
<proteinExistence type="predicted"/>
<protein>
    <recommendedName>
        <fullName evidence="8">Glycosyltransferase 61 catalytic domain-containing protein</fullName>
    </recommendedName>
</protein>